<evidence type="ECO:0000313" key="4">
    <source>
        <dbReference type="EMBL" id="KMM72866.1"/>
    </source>
</evidence>
<feature type="compositionally biased region" description="Acidic residues" evidence="1">
    <location>
        <begin position="682"/>
        <end position="692"/>
    </location>
</feature>
<evidence type="ECO:0000256" key="2">
    <source>
        <dbReference type="SAM" id="Phobius"/>
    </source>
</evidence>
<organism evidence="4 5">
    <name type="scientific">Coccidioides posadasii RMSCC 3488</name>
    <dbReference type="NCBI Taxonomy" id="454284"/>
    <lineage>
        <taxon>Eukaryota</taxon>
        <taxon>Fungi</taxon>
        <taxon>Dikarya</taxon>
        <taxon>Ascomycota</taxon>
        <taxon>Pezizomycotina</taxon>
        <taxon>Eurotiomycetes</taxon>
        <taxon>Eurotiomycetidae</taxon>
        <taxon>Onygenales</taxon>
        <taxon>Onygenaceae</taxon>
        <taxon>Coccidioides</taxon>
    </lineage>
</organism>
<reference evidence="5" key="3">
    <citation type="journal article" date="2010" name="Genome Res.">
        <title>Population genomic sequencing of Coccidioides fungi reveals recent hybridization and transposon control.</title>
        <authorList>
            <person name="Neafsey D.E."/>
            <person name="Barker B.M."/>
            <person name="Sharpton T.J."/>
            <person name="Stajich J.E."/>
            <person name="Park D.J."/>
            <person name="Whiston E."/>
            <person name="Hung C.-Y."/>
            <person name="McMahan C."/>
            <person name="White J."/>
            <person name="Sykes S."/>
            <person name="Heiman D."/>
            <person name="Young S."/>
            <person name="Zeng Q."/>
            <person name="Abouelleil A."/>
            <person name="Aftuck L."/>
            <person name="Bessette D."/>
            <person name="Brown A."/>
            <person name="FitzGerald M."/>
            <person name="Lui A."/>
            <person name="Macdonald J.P."/>
            <person name="Priest M."/>
            <person name="Orbach M.J."/>
            <person name="Galgiani J.N."/>
            <person name="Kirkland T.N."/>
            <person name="Cole G.T."/>
            <person name="Birren B.W."/>
            <person name="Henn M.R."/>
            <person name="Taylor J.W."/>
            <person name="Rounsley S.D."/>
        </authorList>
    </citation>
    <scope>NUCLEOTIDE SEQUENCE [LARGE SCALE GENOMIC DNA]</scope>
    <source>
        <strain evidence="5">RMSCC 3488</strain>
    </source>
</reference>
<evidence type="ECO:0000256" key="1">
    <source>
        <dbReference type="SAM" id="MobiDB-lite"/>
    </source>
</evidence>
<reference evidence="4 5" key="1">
    <citation type="submission" date="2007-06" db="EMBL/GenBank/DDBJ databases">
        <title>The Genome Sequence of Coccidioides posadasii RMSCC_3488.</title>
        <authorList>
            <consortium name="Coccidioides Genome Resources Consortium"/>
            <consortium name="The Broad Institute Genome Sequencing Platform"/>
            <person name="Henn M.R."/>
            <person name="Sykes S."/>
            <person name="Young S."/>
            <person name="Jaffe D."/>
            <person name="Berlin A."/>
            <person name="Alvarez P."/>
            <person name="Butler J."/>
            <person name="Gnerre S."/>
            <person name="Grabherr M."/>
            <person name="Mauceli E."/>
            <person name="Brockman W."/>
            <person name="Kodira C."/>
            <person name="Alvarado L."/>
            <person name="Zeng Q."/>
            <person name="Crawford M."/>
            <person name="Antoine C."/>
            <person name="Devon K."/>
            <person name="Galgiani J."/>
            <person name="Orsborn K."/>
            <person name="Lewis M.L."/>
            <person name="Nusbaum C."/>
            <person name="Galagan J."/>
            <person name="Birren B."/>
        </authorList>
    </citation>
    <scope>NUCLEOTIDE SEQUENCE [LARGE SCALE GENOMIC DNA]</scope>
    <source>
        <strain evidence="4 5">RMSCC 3488</strain>
    </source>
</reference>
<dbReference type="VEuPathDB" id="FungiDB:CPAG_09156"/>
<dbReference type="SMART" id="SM00563">
    <property type="entry name" value="PlsC"/>
    <property type="match status" value="1"/>
</dbReference>
<dbReference type="PANTHER" id="PTHR31605">
    <property type="entry name" value="GLYCEROL-3-PHOSPHATE O-ACYLTRANSFERASE 1"/>
    <property type="match status" value="1"/>
</dbReference>
<dbReference type="AlphaFoldDB" id="A0A0J6FI55"/>
<dbReference type="InterPro" id="IPR052744">
    <property type="entry name" value="GPAT/DAPAT"/>
</dbReference>
<dbReference type="CDD" id="cd07992">
    <property type="entry name" value="LPLAT_AAK14816-like"/>
    <property type="match status" value="1"/>
</dbReference>
<dbReference type="EMBL" id="DS268114">
    <property type="protein sequence ID" value="KMM72866.1"/>
    <property type="molecule type" value="Genomic_DNA"/>
</dbReference>
<accession>A0A0J6FI55</accession>
<protein>
    <submittedName>
        <fullName evidence="4">CTR1 suppressor protein</fullName>
    </submittedName>
</protein>
<feature type="region of interest" description="Disordered" evidence="1">
    <location>
        <begin position="617"/>
        <end position="643"/>
    </location>
</feature>
<keyword evidence="2" id="KW-0472">Membrane</keyword>
<keyword evidence="2" id="KW-1133">Transmembrane helix</keyword>
<dbReference type="SUPFAM" id="SSF69593">
    <property type="entry name" value="Glycerol-3-phosphate (1)-acyltransferase"/>
    <property type="match status" value="1"/>
</dbReference>
<feature type="domain" description="Phospholipid/glycerol acyltransferase" evidence="3">
    <location>
        <begin position="44"/>
        <end position="263"/>
    </location>
</feature>
<feature type="transmembrane region" description="Helical" evidence="2">
    <location>
        <begin position="515"/>
        <end position="536"/>
    </location>
</feature>
<feature type="transmembrane region" description="Helical" evidence="2">
    <location>
        <begin position="462"/>
        <end position="480"/>
    </location>
</feature>
<feature type="transmembrane region" description="Helical" evidence="2">
    <location>
        <begin position="6"/>
        <end position="26"/>
    </location>
</feature>
<evidence type="ECO:0000313" key="5">
    <source>
        <dbReference type="Proteomes" id="UP000054567"/>
    </source>
</evidence>
<feature type="region of interest" description="Disordered" evidence="1">
    <location>
        <begin position="676"/>
        <end position="709"/>
    </location>
</feature>
<keyword evidence="2" id="KW-0812">Transmembrane</keyword>
<dbReference type="PANTHER" id="PTHR31605:SF0">
    <property type="entry name" value="GLYCEROL-3-PHOSPHATE O-ACYLTRANSFERASE 1"/>
    <property type="match status" value="1"/>
</dbReference>
<dbReference type="InterPro" id="IPR002123">
    <property type="entry name" value="Plipid/glycerol_acylTrfase"/>
</dbReference>
<dbReference type="GO" id="GO:0004366">
    <property type="term" value="F:glycerol-3-phosphate O-acyltransferase activity"/>
    <property type="evidence" value="ECO:0007669"/>
    <property type="project" value="TreeGrafter"/>
</dbReference>
<sequence length="709" mass="79685">MARGKIVPWVYDFGLWIFAFCLNLFFREIHPRAAWRIPRRGPVIIVAAPHANQFVDSVLLMRIVKHCVNRRVSFLIAEKSMREPYIGAMAGQMGAVPVVRAMDHVKPAQGQIYLPDPEKDPSLLRGKGTDFTSPLFMKGGSIIPLPVDKDGPEQQTIEEILGPEELRLRKPFKAFKPDHPLYSGLRTGTTFKVAPHIDQGEMFDAVYSNLCAGGCIGIFPEGGSHDRPSLLPLKAGVAIIALGALARDPDCGLSIVPCGMNYFHPHKFRSRAVIEFGNPIQVHPDQVEAFKAGGESKHNAVGSLLGTIQAALAAVTQQAPDYETMMLIQATRRLYKPLRMKLPLPVVIELNRRLLNGYTQFKNEPRVLQLKKAVSDYNRQLRALGIKDHQAEWGDVKSRPWWLVFVTLIYRIGELFTLAVGTLPSLLLFWPVFVISKAISLKKQRKALAASVVKLQGRDVVATWKMLVAMGLAPALYTWYTVIVTIWLRYCRHEGYYCDVVPWWMNARLYIPDFIPLWIFYIFFFGLMIAVSFAGLRIGEIGIDVMKSLPPLFVALNPLSASSLAKLRAQRQAVAAQVVDVINMFGPEMFPNFESERLVDHGQMHSDACLSQLKTVPLSESEYEGESRSRDSRSSSGSSGLPYDSFLKPFAPLESNQDLGKLNRRIRDAMQERGRKRFTDEYLLDEDDESDDISTRGIRAPMADDKKTR</sequence>
<feature type="transmembrane region" description="Helical" evidence="2">
    <location>
        <begin position="425"/>
        <end position="441"/>
    </location>
</feature>
<dbReference type="OrthoDB" id="2427554at2759"/>
<dbReference type="GO" id="GO:0016287">
    <property type="term" value="F:glycerone-phosphate O-acyltransferase activity"/>
    <property type="evidence" value="ECO:0007669"/>
    <property type="project" value="TreeGrafter"/>
</dbReference>
<gene>
    <name evidence="4" type="ORF">CPAG_09156</name>
</gene>
<reference evidence="5" key="2">
    <citation type="journal article" date="2009" name="Genome Res.">
        <title>Comparative genomic analyses of the human fungal pathogens Coccidioides and their relatives.</title>
        <authorList>
            <person name="Sharpton T.J."/>
            <person name="Stajich J.E."/>
            <person name="Rounsley S.D."/>
            <person name="Gardner M.J."/>
            <person name="Wortman J.R."/>
            <person name="Jordar V.S."/>
            <person name="Maiti R."/>
            <person name="Kodira C.D."/>
            <person name="Neafsey D.E."/>
            <person name="Zeng Q."/>
            <person name="Hung C.-Y."/>
            <person name="McMahan C."/>
            <person name="Muszewska A."/>
            <person name="Grynberg M."/>
            <person name="Mandel M.A."/>
            <person name="Kellner E.M."/>
            <person name="Barker B.M."/>
            <person name="Galgiani J.N."/>
            <person name="Orbach M.J."/>
            <person name="Kirkland T.N."/>
            <person name="Cole G.T."/>
            <person name="Henn M.R."/>
            <person name="Birren B.W."/>
            <person name="Taylor J.W."/>
        </authorList>
    </citation>
    <scope>NUCLEOTIDE SEQUENCE [LARGE SCALE GENOMIC DNA]</scope>
    <source>
        <strain evidence="5">RMSCC 3488</strain>
    </source>
</reference>
<evidence type="ECO:0000259" key="3">
    <source>
        <dbReference type="SMART" id="SM00563"/>
    </source>
</evidence>
<dbReference type="GO" id="GO:0008654">
    <property type="term" value="P:phospholipid biosynthetic process"/>
    <property type="evidence" value="ECO:0007669"/>
    <property type="project" value="TreeGrafter"/>
</dbReference>
<name>A0A0J6FI55_COCPO</name>
<dbReference type="Proteomes" id="UP000054567">
    <property type="component" value="Unassembled WGS sequence"/>
</dbReference>
<proteinExistence type="predicted"/>